<dbReference type="CDD" id="cd16148">
    <property type="entry name" value="sulfatase_like"/>
    <property type="match status" value="1"/>
</dbReference>
<evidence type="ECO:0000256" key="2">
    <source>
        <dbReference type="SAM" id="MobiDB-lite"/>
    </source>
</evidence>
<reference evidence="5 6" key="1">
    <citation type="submission" date="2013-05" db="EMBL/GenBank/DDBJ databases">
        <title>Genome assembly of Chondromyces apiculatus DSM 436.</title>
        <authorList>
            <person name="Sharma G."/>
            <person name="Khatri I."/>
            <person name="Kaur C."/>
            <person name="Mayilraj S."/>
            <person name="Subramanian S."/>
        </authorList>
    </citation>
    <scope>NUCLEOTIDE SEQUENCE [LARGE SCALE GENOMIC DNA]</scope>
    <source>
        <strain evidence="5 6">DSM 436</strain>
    </source>
</reference>
<dbReference type="InterPro" id="IPR021655">
    <property type="entry name" value="Put_metal-bd"/>
</dbReference>
<sequence length="803" mass="82144">MELVLLPRAMALGTQNSQAPGQATVPAAPPPATEGWTTRLGEACLLGLGVASLAAVPTGLRTAGAGGAFPEGLLVGAAVLLPLITLALALARVAGRGFRSIVGQQGSARLTVLRVALWIGVAMPLLAAMAALLKAVTNHRGLAGTTFGVFGLAAVAGAALVAHRLVALGDRLAARGVSPSILAAAGTAIGALPLLLVASPLAFGGGAGSAQAIRAALVDGAIALVATALVASVALGTGTRRAARLAGVPAAALVLIAAAARLESSPPLGRAVHAGGGLAATLLGAMERWTDRDGDGQGAHFGGYDCDEGDPARGPGVEEIPGDGIDQDCDGIDPEGPTRLAALTPASAASPTTARDSAPALTNTAVPGATAAAAGAQAGAPAALATAPGTAAAAAAQEAPPPGTGQRPDIVLVTLDTVRADHTSAYGYERKTTPRLEELASRGVVFEHAYAPGSDTQRAITPLVVGGRFSSVARDRREWPTLFTENDTVAERLKRAGYLTAAVSSFTWISEERGFAQGFDRFEEAFRDAHPEREVTGHHAVKRATRVLADLAGRAEPIFLWVHLFDAHDRYVEHPGIRFGKGTTATYDGEIAYVDQQLGALLDAIAQSPRAARTAILVHGSHGEALGEHDVSGHGVEVYEEAIRVPLVIALPPAHAARTKAGPAPKQDAAAQDGAPAAAQGARRYALPVSTVDIAPTILDLASAKAESQGVEGLSLLPIAEGDLTLPHGPVYARGPRRAALIDWPLKLVVIERKKRNRYLLFDLNADPGEQHDLSADRPQDRERLVTAWKAAETAASAASSSR</sequence>
<dbReference type="STRING" id="1192034.CAP_8621"/>
<accession>A0A017SXV5</accession>
<dbReference type="eggNOG" id="COG3119">
    <property type="taxonomic scope" value="Bacteria"/>
</dbReference>
<dbReference type="InterPro" id="IPR050738">
    <property type="entry name" value="Sulfatase"/>
</dbReference>
<keyword evidence="3" id="KW-0472">Membrane</keyword>
<protein>
    <submittedName>
        <fullName evidence="5">Sulfatase</fullName>
    </submittedName>
</protein>
<dbReference type="InterPro" id="IPR017850">
    <property type="entry name" value="Alkaline_phosphatase_core_sf"/>
</dbReference>
<feature type="transmembrane region" description="Helical" evidence="3">
    <location>
        <begin position="215"/>
        <end position="235"/>
    </location>
</feature>
<dbReference type="Gene3D" id="3.30.1120.10">
    <property type="match status" value="1"/>
</dbReference>
<gene>
    <name evidence="5" type="ORF">CAP_8621</name>
</gene>
<dbReference type="EMBL" id="ASRX01000088">
    <property type="protein sequence ID" value="EYF01116.1"/>
    <property type="molecule type" value="Genomic_DNA"/>
</dbReference>
<evidence type="ECO:0000313" key="5">
    <source>
        <dbReference type="EMBL" id="EYF01116.1"/>
    </source>
</evidence>
<feature type="transmembrane region" description="Helical" evidence="3">
    <location>
        <begin position="142"/>
        <end position="161"/>
    </location>
</feature>
<dbReference type="Gene3D" id="3.40.720.10">
    <property type="entry name" value="Alkaline Phosphatase, subunit A"/>
    <property type="match status" value="1"/>
</dbReference>
<dbReference type="PANTHER" id="PTHR42693">
    <property type="entry name" value="ARYLSULFATASE FAMILY MEMBER"/>
    <property type="match status" value="1"/>
</dbReference>
<feature type="transmembrane region" description="Helical" evidence="3">
    <location>
        <begin position="181"/>
        <end position="203"/>
    </location>
</feature>
<dbReference type="PANTHER" id="PTHR42693:SF33">
    <property type="entry name" value="ARYLSULFATASE"/>
    <property type="match status" value="1"/>
</dbReference>
<keyword evidence="3" id="KW-0812">Transmembrane</keyword>
<keyword evidence="6" id="KW-1185">Reference proteome</keyword>
<dbReference type="GO" id="GO:0004065">
    <property type="term" value="F:arylsulfatase activity"/>
    <property type="evidence" value="ECO:0007669"/>
    <property type="project" value="TreeGrafter"/>
</dbReference>
<keyword evidence="3" id="KW-1133">Transmembrane helix</keyword>
<feature type="region of interest" description="Disordered" evidence="2">
    <location>
        <begin position="290"/>
        <end position="339"/>
    </location>
</feature>
<dbReference type="Proteomes" id="UP000019678">
    <property type="component" value="Unassembled WGS sequence"/>
</dbReference>
<evidence type="ECO:0000256" key="1">
    <source>
        <dbReference type="ARBA" id="ARBA00008779"/>
    </source>
</evidence>
<dbReference type="SUPFAM" id="SSF53649">
    <property type="entry name" value="Alkaline phosphatase-like"/>
    <property type="match status" value="1"/>
</dbReference>
<feature type="domain" description="Sulfatase N-terminal" evidence="4">
    <location>
        <begin position="408"/>
        <end position="702"/>
    </location>
</feature>
<comment type="caution">
    <text evidence="5">The sequence shown here is derived from an EMBL/GenBank/DDBJ whole genome shotgun (WGS) entry which is preliminary data.</text>
</comment>
<feature type="transmembrane region" description="Helical" evidence="3">
    <location>
        <begin position="115"/>
        <end position="136"/>
    </location>
</feature>
<dbReference type="InterPro" id="IPR000917">
    <property type="entry name" value="Sulfatase_N"/>
</dbReference>
<feature type="transmembrane region" description="Helical" evidence="3">
    <location>
        <begin position="72"/>
        <end position="94"/>
    </location>
</feature>
<dbReference type="Pfam" id="PF00884">
    <property type="entry name" value="Sulfatase"/>
    <property type="match status" value="1"/>
</dbReference>
<evidence type="ECO:0000256" key="3">
    <source>
        <dbReference type="SAM" id="Phobius"/>
    </source>
</evidence>
<dbReference type="Pfam" id="PF11617">
    <property type="entry name" value="Cu-binding_MopE"/>
    <property type="match status" value="1"/>
</dbReference>
<feature type="transmembrane region" description="Helical" evidence="3">
    <location>
        <begin position="242"/>
        <end position="260"/>
    </location>
</feature>
<comment type="similarity">
    <text evidence="1">Belongs to the sulfatase family.</text>
</comment>
<evidence type="ECO:0000259" key="4">
    <source>
        <dbReference type="Pfam" id="PF00884"/>
    </source>
</evidence>
<organism evidence="5 6">
    <name type="scientific">Chondromyces apiculatus DSM 436</name>
    <dbReference type="NCBI Taxonomy" id="1192034"/>
    <lineage>
        <taxon>Bacteria</taxon>
        <taxon>Pseudomonadati</taxon>
        <taxon>Myxococcota</taxon>
        <taxon>Polyangia</taxon>
        <taxon>Polyangiales</taxon>
        <taxon>Polyangiaceae</taxon>
        <taxon>Chondromyces</taxon>
    </lineage>
</organism>
<evidence type="ECO:0000313" key="6">
    <source>
        <dbReference type="Proteomes" id="UP000019678"/>
    </source>
</evidence>
<name>A0A017SXV5_9BACT</name>
<proteinExistence type="inferred from homology"/>
<dbReference type="AlphaFoldDB" id="A0A017SXV5"/>